<protein>
    <submittedName>
        <fullName evidence="1">Uncharacterized protein</fullName>
    </submittedName>
</protein>
<dbReference type="Pfam" id="PF08856">
    <property type="entry name" value="DUF1826"/>
    <property type="match status" value="1"/>
</dbReference>
<name>A0A812NRK3_SYMPI</name>
<organism evidence="1 2">
    <name type="scientific">Symbiodinium pilosum</name>
    <name type="common">Dinoflagellate</name>
    <dbReference type="NCBI Taxonomy" id="2952"/>
    <lineage>
        <taxon>Eukaryota</taxon>
        <taxon>Sar</taxon>
        <taxon>Alveolata</taxon>
        <taxon>Dinophyceae</taxon>
        <taxon>Suessiales</taxon>
        <taxon>Symbiodiniaceae</taxon>
        <taxon>Symbiodinium</taxon>
    </lineage>
</organism>
<evidence type="ECO:0000313" key="1">
    <source>
        <dbReference type="EMBL" id="CAE7311009.1"/>
    </source>
</evidence>
<dbReference type="InterPro" id="IPR014955">
    <property type="entry name" value="DUF1826"/>
</dbReference>
<comment type="caution">
    <text evidence="1">The sequence shown here is derived from an EMBL/GenBank/DDBJ whole genome shotgun (WGS) entry which is preliminary data.</text>
</comment>
<evidence type="ECO:0000313" key="2">
    <source>
        <dbReference type="Proteomes" id="UP000649617"/>
    </source>
</evidence>
<dbReference type="EMBL" id="CAJNIZ010011079">
    <property type="protein sequence ID" value="CAE7311009.1"/>
    <property type="molecule type" value="Genomic_DNA"/>
</dbReference>
<keyword evidence="2" id="KW-1185">Reference proteome</keyword>
<proteinExistence type="predicted"/>
<dbReference type="OrthoDB" id="539419at2759"/>
<accession>A0A812NRK3</accession>
<dbReference type="Proteomes" id="UP000649617">
    <property type="component" value="Unassembled WGS sequence"/>
</dbReference>
<sequence>MLLRKVRMVLPEDLQQAIRQDVIEVGEAVARLCPWNDKFDFKIEVIGESNCSRWHRDNYCARAIVTYNATGTLYTPDENVNFWELENCGVNEHILKDPTCVKSVGVGDVFFIKGTKFPCGSKGLVHKSPEVLRHYNGMVVNRLVLKVDVP</sequence>
<reference evidence="1" key="1">
    <citation type="submission" date="2021-02" db="EMBL/GenBank/DDBJ databases">
        <authorList>
            <person name="Dougan E. K."/>
            <person name="Rhodes N."/>
            <person name="Thang M."/>
            <person name="Chan C."/>
        </authorList>
    </citation>
    <scope>NUCLEOTIDE SEQUENCE</scope>
</reference>
<dbReference type="AlphaFoldDB" id="A0A812NRK3"/>
<gene>
    <name evidence="1" type="ORF">SPIL2461_LOCUS7040</name>
</gene>